<dbReference type="PANTHER" id="PTHR31393">
    <property type="entry name" value="C5ORF31"/>
    <property type="match status" value="1"/>
</dbReference>
<name>A0A8S4N1N7_OWEFU</name>
<feature type="compositionally biased region" description="Basic and acidic residues" evidence="1">
    <location>
        <begin position="343"/>
        <end position="352"/>
    </location>
</feature>
<comment type="caution">
    <text evidence="2">The sequence shown here is derived from an EMBL/GenBank/DDBJ whole genome shotgun (WGS) entry which is preliminary data.</text>
</comment>
<proteinExistence type="predicted"/>
<dbReference type="GO" id="GO:0005813">
    <property type="term" value="C:centrosome"/>
    <property type="evidence" value="ECO:0007669"/>
    <property type="project" value="TreeGrafter"/>
</dbReference>
<feature type="region of interest" description="Disordered" evidence="1">
    <location>
        <begin position="648"/>
        <end position="667"/>
    </location>
</feature>
<dbReference type="Proteomes" id="UP000749559">
    <property type="component" value="Unassembled WGS sequence"/>
</dbReference>
<feature type="region of interest" description="Disordered" evidence="1">
    <location>
        <begin position="324"/>
        <end position="358"/>
    </location>
</feature>
<feature type="compositionally biased region" description="Basic and acidic residues" evidence="1">
    <location>
        <begin position="112"/>
        <end position="129"/>
    </location>
</feature>
<feature type="compositionally biased region" description="Polar residues" evidence="1">
    <location>
        <begin position="325"/>
        <end position="342"/>
    </location>
</feature>
<evidence type="ECO:0000256" key="1">
    <source>
        <dbReference type="SAM" id="MobiDB-lite"/>
    </source>
</evidence>
<dbReference type="AlphaFoldDB" id="A0A8S4N1N7"/>
<keyword evidence="3" id="KW-1185">Reference proteome</keyword>
<dbReference type="InterPro" id="IPR027886">
    <property type="entry name" value="SPMIP4"/>
</dbReference>
<protein>
    <submittedName>
        <fullName evidence="2">Uncharacterized protein</fullName>
    </submittedName>
</protein>
<dbReference type="PANTHER" id="PTHR31393:SF2">
    <property type="entry name" value="CHROMOSOME 7 OPEN READING FRAME 31"/>
    <property type="match status" value="1"/>
</dbReference>
<gene>
    <name evidence="2" type="ORF">OFUS_LOCUS2038</name>
</gene>
<accession>A0A8S4N1N7</accession>
<dbReference type="Pfam" id="PF15093">
    <property type="entry name" value="SPMIP4-like"/>
    <property type="match status" value="1"/>
</dbReference>
<reference evidence="2" key="1">
    <citation type="submission" date="2022-03" db="EMBL/GenBank/DDBJ databases">
        <authorList>
            <person name="Martin C."/>
        </authorList>
    </citation>
    <scope>NUCLEOTIDE SEQUENCE</scope>
</reference>
<evidence type="ECO:0000313" key="2">
    <source>
        <dbReference type="EMBL" id="CAH1774615.1"/>
    </source>
</evidence>
<dbReference type="EMBL" id="CAIIXF020000001">
    <property type="protein sequence ID" value="CAH1774615.1"/>
    <property type="molecule type" value="Genomic_DNA"/>
</dbReference>
<sequence length="856" mass="96957">MTSLQLFPNVEQKPLVPIEWGTAKLGGNLKVKENIWTPKTPTWQYSGKPIDQHYTLTQLKLSNVRWNDQLLTKPQELDIGKLSIDKPFPAEHPHSSHTSRSAVFPSFANSPEDPKRGVDARKNKPKDAEMPSQPYECTIISKTKGSGLRREIQKLPSEANKDPLVWQGNDNFFQNVKGPEKSQQQLFPSPPKTVIPNLEKRPVDQQVTPKTANALRNIERNQWQTTYDLNHTGIGPLNPLKLDNYDDKKQKYAEIGLIDDKLYPSSVNTFDPPRPFEGRITRGVTPKAKEHSQFDKFQGNPDYIRKMTLTELEEHRLLHGKQYVNLPNKTNPGNKHTSQEWVRTQEESHPDHGLGTLYTSKGRAQTEDIPYKPASAPSPPQEGNYLAPMREAQHDAHQQVEAANRWQVLELHKPHHDLQAMKHKLSKVSGKTQPKVFYNHEGEFTAERAGLYETSYNPYKLANSLDDKHSSTASRMLTGDSHKNALSHPTHLNGEMAALWDQSETQKNPLPNMQEANNHRDVLAPYEQVRDIQKTMLQPNVETADIRVQENGVVLTESTMGESYNSQKFLQENQLSPLIRQEPINLMSYSNQTIDPNVRHAAMSLLKSPPRSSNTGKSVKFNESVEVAVGAGGEPIRLSTASIATPKQTHPVGYSQQNNPPIHQTQPNKLVNENQYQSRQGRYELNQLNSIEENAMAPNTAYISRHINEPAVAENATIAHTVPGTPLRKARPETATNIFASNSTNVAPAGMNKSWEYKTAYMNQFKPEDYSNLNYKTDEAFNYTCGTGLPRPQSNLNLVQDSFSKTKAYKEFHEKFTENNPDLRENIIFGQKHQFYPNNEMNAQVLHDSAPNFHIF</sequence>
<evidence type="ECO:0000313" key="3">
    <source>
        <dbReference type="Proteomes" id="UP000749559"/>
    </source>
</evidence>
<dbReference type="OrthoDB" id="10040207at2759"/>
<feature type="region of interest" description="Disordered" evidence="1">
    <location>
        <begin position="84"/>
        <end position="132"/>
    </location>
</feature>
<organism evidence="2 3">
    <name type="scientific">Owenia fusiformis</name>
    <name type="common">Polychaete worm</name>
    <dbReference type="NCBI Taxonomy" id="6347"/>
    <lineage>
        <taxon>Eukaryota</taxon>
        <taxon>Metazoa</taxon>
        <taxon>Spiralia</taxon>
        <taxon>Lophotrochozoa</taxon>
        <taxon>Annelida</taxon>
        <taxon>Polychaeta</taxon>
        <taxon>Sedentaria</taxon>
        <taxon>Canalipalpata</taxon>
        <taxon>Sabellida</taxon>
        <taxon>Oweniida</taxon>
        <taxon>Oweniidae</taxon>
        <taxon>Owenia</taxon>
    </lineage>
</organism>